<dbReference type="Proteomes" id="UP001447188">
    <property type="component" value="Unassembled WGS sequence"/>
</dbReference>
<protein>
    <submittedName>
        <fullName evidence="1">Uncharacterized protein</fullName>
    </submittedName>
</protein>
<proteinExistence type="predicted"/>
<comment type="caution">
    <text evidence="1">The sequence shown here is derived from an EMBL/GenBank/DDBJ whole genome shotgun (WGS) entry which is preliminary data.</text>
</comment>
<accession>A0ABR3GES1</accession>
<organism evidence="1 2">
    <name type="scientific">Discina gigas</name>
    <dbReference type="NCBI Taxonomy" id="1032678"/>
    <lineage>
        <taxon>Eukaryota</taxon>
        <taxon>Fungi</taxon>
        <taxon>Dikarya</taxon>
        <taxon>Ascomycota</taxon>
        <taxon>Pezizomycotina</taxon>
        <taxon>Pezizomycetes</taxon>
        <taxon>Pezizales</taxon>
        <taxon>Discinaceae</taxon>
        <taxon>Discina</taxon>
    </lineage>
</organism>
<name>A0ABR3GES1_9PEZI</name>
<gene>
    <name evidence="1" type="ORF">Q9L58_006764</name>
</gene>
<evidence type="ECO:0000313" key="2">
    <source>
        <dbReference type="Proteomes" id="UP001447188"/>
    </source>
</evidence>
<keyword evidence="2" id="KW-1185">Reference proteome</keyword>
<dbReference type="EMBL" id="JBBBZM010000098">
    <property type="protein sequence ID" value="KAL0634298.1"/>
    <property type="molecule type" value="Genomic_DNA"/>
</dbReference>
<evidence type="ECO:0000313" key="1">
    <source>
        <dbReference type="EMBL" id="KAL0634298.1"/>
    </source>
</evidence>
<sequence length="438" mass="49264">MVYHASSTAKTTTANRVTDLRLVRKKQLRVAADIVATYIDPPGKDCRWKEYGCPVTTVVDQATHDYFCDFVCDNDTDQCWAQIRQFEQTNGIYGDGYWNIFASAARTFTKIPIASPTSGVWPPSKNAPFIFDSADPWTTTPPTAPDLYKYVMSEIPPSSPQYANSVKVLGQIQHSTHRPNEVEYIVSLAPPYILSTYPFRLPHWLSSQWTDAEGAVLMDATPKFSCMDIHCDRGLSTVSAALDKMVNLWLIWPPTEHNKTIFYAAREECARMGTRIVERIGTQLTDGAMFIADHTHALYLPSGYLSLFYSLSGGITTGMSFSGREDLPSFVECVERELKEGTDVEDLKSTIRYLLSTMERSLMVRDPAVVYSTACLWMRVMKAMQNAAARGLDWTGMKRGIHQLLIRCRAGNELVVTKCPCGMLVKGPFFVHFVKHRL</sequence>
<reference evidence="1 2" key="1">
    <citation type="submission" date="2024-02" db="EMBL/GenBank/DDBJ databases">
        <title>Discinaceae phylogenomics.</title>
        <authorList>
            <person name="Dirks A.C."/>
            <person name="James T.Y."/>
        </authorList>
    </citation>
    <scope>NUCLEOTIDE SEQUENCE [LARGE SCALE GENOMIC DNA]</scope>
    <source>
        <strain evidence="1 2">ACD0624</strain>
    </source>
</reference>